<dbReference type="GO" id="GO:0009055">
    <property type="term" value="F:electron transfer activity"/>
    <property type="evidence" value="ECO:0007669"/>
    <property type="project" value="InterPro"/>
</dbReference>
<keyword evidence="2 6" id="KW-0597">Phosphoprotein</keyword>
<evidence type="ECO:0000259" key="8">
    <source>
        <dbReference type="SMART" id="SM00900"/>
    </source>
</evidence>
<dbReference type="RefSeq" id="WP_139756880.1">
    <property type="nucleotide sequence ID" value="NZ_CP039852.1"/>
</dbReference>
<dbReference type="NCBIfam" id="NF002519">
    <property type="entry name" value="PRK01908.1"/>
    <property type="match status" value="1"/>
</dbReference>
<sequence>MFKTLATNGGMLGAFAVITTALITLTFIGTEERIAQQQRARLLSVLNEVVPASMYNNKLYADCTVIDAEALGTEKAHRVYRARSDEAPVALVLQTTAPNGYSGNIELVVGVDTSMTVLGVRTLSHQETPGLGDKIELAVSDWIRTFSGKTFDQDQQEAWQVKKDGGQFDQFTGATITPRAVVGAVRRTLDYVVENQTALFAQPANCSVSQ</sequence>
<comment type="cofactor">
    <cofactor evidence="6">
        <name>FMN</name>
        <dbReference type="ChEBI" id="CHEBI:58210"/>
    </cofactor>
</comment>
<evidence type="ECO:0000256" key="7">
    <source>
        <dbReference type="SAM" id="Phobius"/>
    </source>
</evidence>
<proteinExistence type="inferred from homology"/>
<keyword evidence="6" id="KW-1278">Translocase</keyword>
<dbReference type="InterPro" id="IPR010209">
    <property type="entry name" value="Ion_transpt_RnfG/RsxG"/>
</dbReference>
<comment type="similarity">
    <text evidence="6">Belongs to the RnfG family.</text>
</comment>
<dbReference type="HAMAP" id="MF_00479">
    <property type="entry name" value="RsxG_RnfG"/>
    <property type="match status" value="1"/>
</dbReference>
<keyword evidence="10" id="KW-1185">Reference proteome</keyword>
<keyword evidence="6" id="KW-0997">Cell inner membrane</keyword>
<dbReference type="PANTHER" id="PTHR36118:SF1">
    <property type="entry name" value="ION-TRANSLOCATING OXIDOREDUCTASE COMPLEX SUBUNIT G"/>
    <property type="match status" value="1"/>
</dbReference>
<name>A0A5B7YI28_9ALTE</name>
<evidence type="ECO:0000256" key="1">
    <source>
        <dbReference type="ARBA" id="ARBA00022448"/>
    </source>
</evidence>
<dbReference type="SMART" id="SM00900">
    <property type="entry name" value="FMN_bind"/>
    <property type="match status" value="1"/>
</dbReference>
<dbReference type="NCBIfam" id="TIGR01947">
    <property type="entry name" value="rnfG"/>
    <property type="match status" value="1"/>
</dbReference>
<dbReference type="Proteomes" id="UP000304912">
    <property type="component" value="Chromosome"/>
</dbReference>
<evidence type="ECO:0000256" key="3">
    <source>
        <dbReference type="ARBA" id="ARBA00022630"/>
    </source>
</evidence>
<evidence type="ECO:0000256" key="2">
    <source>
        <dbReference type="ARBA" id="ARBA00022553"/>
    </source>
</evidence>
<evidence type="ECO:0000313" key="10">
    <source>
        <dbReference type="Proteomes" id="UP000304912"/>
    </source>
</evidence>
<keyword evidence="6" id="KW-1003">Cell membrane</keyword>
<keyword evidence="3 6" id="KW-0285">Flavoprotein</keyword>
<feature type="transmembrane region" description="Helical" evidence="7">
    <location>
        <begin position="12"/>
        <end position="30"/>
    </location>
</feature>
<dbReference type="PANTHER" id="PTHR36118">
    <property type="entry name" value="ION-TRANSLOCATING OXIDOREDUCTASE COMPLEX SUBUNIT G"/>
    <property type="match status" value="1"/>
</dbReference>
<evidence type="ECO:0000256" key="6">
    <source>
        <dbReference type="HAMAP-Rule" id="MF_00479"/>
    </source>
</evidence>
<dbReference type="GO" id="GO:0010181">
    <property type="term" value="F:FMN binding"/>
    <property type="evidence" value="ECO:0007669"/>
    <property type="project" value="InterPro"/>
</dbReference>
<dbReference type="EC" id="7.-.-.-" evidence="6"/>
<dbReference type="KEGG" id="salk:FBQ74_11965"/>
<dbReference type="InterPro" id="IPR007329">
    <property type="entry name" value="FMN-bd"/>
</dbReference>
<comment type="subcellular location">
    <subcellularLocation>
        <location evidence="6">Cell inner membrane</location>
        <topology evidence="6">Single-pass membrane protein</topology>
    </subcellularLocation>
</comment>
<comment type="subunit">
    <text evidence="6">The complex is composed of six subunits: RnfA, RnfB, RnfC, RnfD, RnfE and RnfG.</text>
</comment>
<feature type="domain" description="FMN-binding" evidence="8">
    <location>
        <begin position="100"/>
        <end position="192"/>
    </location>
</feature>
<keyword evidence="6 7" id="KW-1133">Transmembrane helix</keyword>
<keyword evidence="1 6" id="KW-0813">Transport</keyword>
<dbReference type="PIRSF" id="PIRSF006091">
    <property type="entry name" value="E_trnsport_RnfG"/>
    <property type="match status" value="1"/>
</dbReference>
<reference evidence="9 10" key="1">
    <citation type="submission" date="2019-04" db="EMBL/GenBank/DDBJ databases">
        <title>Salinimonas iocasae sp. nov., a halophilic bacterium isolated from the outer tube casing of tubeworms in Okinawa Trough.</title>
        <authorList>
            <person name="Zhang H."/>
            <person name="Wang H."/>
            <person name="Li C."/>
        </authorList>
    </citation>
    <scope>NUCLEOTIDE SEQUENCE [LARGE SCALE GENOMIC DNA]</scope>
    <source>
        <strain evidence="9 10">KX18D6</strain>
    </source>
</reference>
<dbReference type="Pfam" id="PF04205">
    <property type="entry name" value="FMN_bind"/>
    <property type="match status" value="1"/>
</dbReference>
<dbReference type="AlphaFoldDB" id="A0A5B7YI28"/>
<accession>A0A5B7YI28</accession>
<keyword evidence="4 6" id="KW-0288">FMN</keyword>
<dbReference type="EMBL" id="CP039852">
    <property type="protein sequence ID" value="QCZ94139.1"/>
    <property type="molecule type" value="Genomic_DNA"/>
</dbReference>
<keyword evidence="5 6" id="KW-0249">Electron transport</keyword>
<comment type="function">
    <text evidence="6">Part of a membrane-bound complex that couples electron transfer with translocation of ions across the membrane.</text>
</comment>
<keyword evidence="6 7" id="KW-0812">Transmembrane</keyword>
<keyword evidence="6 7" id="KW-0472">Membrane</keyword>
<evidence type="ECO:0000256" key="5">
    <source>
        <dbReference type="ARBA" id="ARBA00022982"/>
    </source>
</evidence>
<dbReference type="GO" id="GO:0005886">
    <property type="term" value="C:plasma membrane"/>
    <property type="evidence" value="ECO:0007669"/>
    <property type="project" value="UniProtKB-SubCell"/>
</dbReference>
<organism evidence="9 10">
    <name type="scientific">Salinimonas iocasae</name>
    <dbReference type="NCBI Taxonomy" id="2572577"/>
    <lineage>
        <taxon>Bacteria</taxon>
        <taxon>Pseudomonadati</taxon>
        <taxon>Pseudomonadota</taxon>
        <taxon>Gammaproteobacteria</taxon>
        <taxon>Alteromonadales</taxon>
        <taxon>Alteromonadaceae</taxon>
        <taxon>Alteromonas/Salinimonas group</taxon>
        <taxon>Salinimonas</taxon>
    </lineage>
</organism>
<dbReference type="OrthoDB" id="9784165at2"/>
<evidence type="ECO:0000256" key="4">
    <source>
        <dbReference type="ARBA" id="ARBA00022643"/>
    </source>
</evidence>
<evidence type="ECO:0000313" key="9">
    <source>
        <dbReference type="EMBL" id="QCZ94139.1"/>
    </source>
</evidence>
<dbReference type="GO" id="GO:0022900">
    <property type="term" value="P:electron transport chain"/>
    <property type="evidence" value="ECO:0007669"/>
    <property type="project" value="UniProtKB-UniRule"/>
</dbReference>
<gene>
    <name evidence="9" type="primary">rsxG</name>
    <name evidence="6" type="synonym">rnfG</name>
    <name evidence="9" type="ORF">FBQ74_11965</name>
</gene>
<feature type="modified residue" description="FMN phosphoryl threonine" evidence="6">
    <location>
        <position position="175"/>
    </location>
</feature>
<protein>
    <recommendedName>
        <fullName evidence="6">Ion-translocating oxidoreductase complex subunit G</fullName>
        <ecNumber evidence="6">7.-.-.-</ecNumber>
    </recommendedName>
    <alternativeName>
        <fullName evidence="6">Rnf electron transport complex subunit G</fullName>
    </alternativeName>
</protein>